<dbReference type="PANTHER" id="PTHR19303">
    <property type="entry name" value="TRANSPOSON"/>
    <property type="match status" value="1"/>
</dbReference>
<organism evidence="2 3">
    <name type="scientific">Acanthoscelides obtectus</name>
    <name type="common">Bean weevil</name>
    <name type="synonym">Bruchus obtectus</name>
    <dbReference type="NCBI Taxonomy" id="200917"/>
    <lineage>
        <taxon>Eukaryota</taxon>
        <taxon>Metazoa</taxon>
        <taxon>Ecdysozoa</taxon>
        <taxon>Arthropoda</taxon>
        <taxon>Hexapoda</taxon>
        <taxon>Insecta</taxon>
        <taxon>Pterygota</taxon>
        <taxon>Neoptera</taxon>
        <taxon>Endopterygota</taxon>
        <taxon>Coleoptera</taxon>
        <taxon>Polyphaga</taxon>
        <taxon>Cucujiformia</taxon>
        <taxon>Chrysomeloidea</taxon>
        <taxon>Chrysomelidae</taxon>
        <taxon>Bruchinae</taxon>
        <taxon>Bruchini</taxon>
        <taxon>Acanthoscelides</taxon>
    </lineage>
</organism>
<sequence length="238" mass="26968">MNIVNYDETNLTDDPGKQNVLCCRGSKSVENIIDSSKSSTSVMMTITAAGQLLPPYVIYKSVHLYPAWIEGGPDGTMYNRTKSGWFDGPAFEDWFDRILLPYFRNLPGKKILIGDNLASHTSMHVLECCQNYNIQFNSTHLLQPLDVAYFAPMKKQWRKILLEWKMRNRGCIVKSECPKLLKKAIDSIENSENNIKSGFKACGIVPLNANVVLNRILPDIDPIMDISEGEVHWVQTLK</sequence>
<dbReference type="InterPro" id="IPR036397">
    <property type="entry name" value="RNaseH_sf"/>
</dbReference>
<dbReference type="Proteomes" id="UP001152888">
    <property type="component" value="Unassembled WGS sequence"/>
</dbReference>
<evidence type="ECO:0000259" key="1">
    <source>
        <dbReference type="Pfam" id="PF03184"/>
    </source>
</evidence>
<dbReference type="OrthoDB" id="8194272at2759"/>
<protein>
    <recommendedName>
        <fullName evidence="1">DDE-1 domain-containing protein</fullName>
    </recommendedName>
</protein>
<proteinExistence type="predicted"/>
<dbReference type="EMBL" id="CAKOFQ010006827">
    <property type="protein sequence ID" value="CAH1974588.1"/>
    <property type="molecule type" value="Genomic_DNA"/>
</dbReference>
<dbReference type="PANTHER" id="PTHR19303:SF74">
    <property type="entry name" value="POGO TRANSPOSABLE ELEMENT WITH KRAB DOMAIN"/>
    <property type="match status" value="1"/>
</dbReference>
<dbReference type="Pfam" id="PF03184">
    <property type="entry name" value="DDE_1"/>
    <property type="match status" value="1"/>
</dbReference>
<dbReference type="InterPro" id="IPR004875">
    <property type="entry name" value="DDE_SF_endonuclease_dom"/>
</dbReference>
<dbReference type="InterPro" id="IPR050863">
    <property type="entry name" value="CenT-Element_Derived"/>
</dbReference>
<dbReference type="GO" id="GO:0003677">
    <property type="term" value="F:DNA binding"/>
    <property type="evidence" value="ECO:0007669"/>
    <property type="project" value="TreeGrafter"/>
</dbReference>
<accession>A0A9P0KP76</accession>
<evidence type="ECO:0000313" key="3">
    <source>
        <dbReference type="Proteomes" id="UP001152888"/>
    </source>
</evidence>
<dbReference type="AlphaFoldDB" id="A0A9P0KP76"/>
<keyword evidence="3" id="KW-1185">Reference proteome</keyword>
<dbReference type="Gene3D" id="3.30.420.10">
    <property type="entry name" value="Ribonuclease H-like superfamily/Ribonuclease H"/>
    <property type="match status" value="1"/>
</dbReference>
<gene>
    <name evidence="2" type="ORF">ACAOBT_LOCUS11190</name>
</gene>
<name>A0A9P0KP76_ACAOB</name>
<dbReference type="GO" id="GO:0005634">
    <property type="term" value="C:nucleus"/>
    <property type="evidence" value="ECO:0007669"/>
    <property type="project" value="TreeGrafter"/>
</dbReference>
<feature type="domain" description="DDE-1" evidence="1">
    <location>
        <begin position="40"/>
        <end position="197"/>
    </location>
</feature>
<reference evidence="2" key="1">
    <citation type="submission" date="2022-03" db="EMBL/GenBank/DDBJ databases">
        <authorList>
            <person name="Sayadi A."/>
        </authorList>
    </citation>
    <scope>NUCLEOTIDE SEQUENCE</scope>
</reference>
<evidence type="ECO:0000313" key="2">
    <source>
        <dbReference type="EMBL" id="CAH1974588.1"/>
    </source>
</evidence>
<comment type="caution">
    <text evidence="2">The sequence shown here is derived from an EMBL/GenBank/DDBJ whole genome shotgun (WGS) entry which is preliminary data.</text>
</comment>